<evidence type="ECO:0000256" key="2">
    <source>
        <dbReference type="ARBA" id="ARBA00022695"/>
    </source>
</evidence>
<dbReference type="InterPro" id="IPR041577">
    <property type="entry name" value="RT_RNaseH_2"/>
</dbReference>
<keyword evidence="4" id="KW-0255">Endonuclease</keyword>
<proteinExistence type="predicted"/>
<dbReference type="InterPro" id="IPR043502">
    <property type="entry name" value="DNA/RNA_pol_sf"/>
</dbReference>
<evidence type="ECO:0000256" key="4">
    <source>
        <dbReference type="ARBA" id="ARBA00022759"/>
    </source>
</evidence>
<dbReference type="Gene3D" id="3.10.10.10">
    <property type="entry name" value="HIV Type 1 Reverse Transcriptase, subunit A, domain 1"/>
    <property type="match status" value="1"/>
</dbReference>
<feature type="compositionally biased region" description="Low complexity" evidence="7">
    <location>
        <begin position="720"/>
        <end position="742"/>
    </location>
</feature>
<feature type="domain" description="Integrase catalytic" evidence="9">
    <location>
        <begin position="444"/>
        <end position="614"/>
    </location>
</feature>
<reference evidence="10" key="1">
    <citation type="submission" date="2015-12" db="EMBL/GenBank/DDBJ databases">
        <title>De novo transcriptome assembly of four potential Pierce s Disease insect vectors from Arizona vineyards.</title>
        <authorList>
            <person name="Tassone E.E."/>
        </authorList>
    </citation>
    <scope>NUCLEOTIDE SEQUENCE</scope>
</reference>
<accession>A0A1B6BX63</accession>
<dbReference type="FunFam" id="3.10.20.370:FF:000001">
    <property type="entry name" value="Retrovirus-related Pol polyprotein from transposon 17.6-like protein"/>
    <property type="match status" value="1"/>
</dbReference>
<dbReference type="SUPFAM" id="SSF56672">
    <property type="entry name" value="DNA/RNA polymerases"/>
    <property type="match status" value="1"/>
</dbReference>
<feature type="domain" description="Reverse transcriptase" evidence="8">
    <location>
        <begin position="1"/>
        <end position="102"/>
    </location>
</feature>
<dbReference type="Gene3D" id="1.10.340.70">
    <property type="match status" value="1"/>
</dbReference>
<dbReference type="GO" id="GO:0042575">
    <property type="term" value="C:DNA polymerase complex"/>
    <property type="evidence" value="ECO:0007669"/>
    <property type="project" value="UniProtKB-ARBA"/>
</dbReference>
<dbReference type="InterPro" id="IPR036397">
    <property type="entry name" value="RNaseH_sf"/>
</dbReference>
<dbReference type="Pfam" id="PF17919">
    <property type="entry name" value="RT_RNaseH_2"/>
    <property type="match status" value="1"/>
</dbReference>
<keyword evidence="2" id="KW-0548">Nucleotidyltransferase</keyword>
<evidence type="ECO:0000256" key="1">
    <source>
        <dbReference type="ARBA" id="ARBA00012493"/>
    </source>
</evidence>
<dbReference type="CDD" id="cd09274">
    <property type="entry name" value="RNase_HI_RT_Ty3"/>
    <property type="match status" value="1"/>
</dbReference>
<dbReference type="GO" id="GO:0004519">
    <property type="term" value="F:endonuclease activity"/>
    <property type="evidence" value="ECO:0007669"/>
    <property type="project" value="UniProtKB-KW"/>
</dbReference>
<dbReference type="GO" id="GO:0003676">
    <property type="term" value="F:nucleic acid binding"/>
    <property type="evidence" value="ECO:0007669"/>
    <property type="project" value="InterPro"/>
</dbReference>
<dbReference type="GO" id="GO:0015074">
    <property type="term" value="P:DNA integration"/>
    <property type="evidence" value="ECO:0007669"/>
    <property type="project" value="InterPro"/>
</dbReference>
<dbReference type="InterPro" id="IPR050951">
    <property type="entry name" value="Retrovirus_Pol_polyprotein"/>
</dbReference>
<dbReference type="Pfam" id="PF00665">
    <property type="entry name" value="rve"/>
    <property type="match status" value="1"/>
</dbReference>
<sequence length="766" mass="85839">VAQEDIQKTAITTPFGLFEFPFMTFGLCNAAQTFQRFIDGVLRGLDFCYAYIDDILVASESEEQHLEHLRCLFDRLSSFGVLLNASKCVWGAKEVAFLGFNVSGQGTRPMADKVQAILGFPRPKTAKDLRRFTGMLNFYRRFLPNAAAQQSPLNDLLKTNLKGNAPVNWTPECDQAFQDCKRSLSEAVLLAHPAPGAHLAIMCDASDHAVGAVLQQKVADQWQPLSFFSRKFSPTQRKYSAYDRELTAIYLAVRYFLHMIEGKEFTIFTDHKPLTFAFQQKPEKCSPRQFRHLEFIGQFTTNIRHISGCDNVVADTLSRIEAISPAIDYEALARAQKDDAELLQCLRPESSLQLKQVILPGTSVMVYCDCSTSCLRPFITKDFRQTAFNIVHDLSHPGMNATSRLATQRFVWPSIKSDCRRWARSCIACQKSKVNRHNQTPVGTFAPPSSRFDHVHIDLVGPLPVSEGYRYCLTCVDRFSRWPEAVPLENIEAATVARALFSTWISRFGTPLRITTDQGRQFESDLFRQLGQIMGTARLRTTAFHPAANGLVERLHRQLKAAIRCHATERWTEVLPAILLGIRAAWRDDLQASSAEMVYGQVLRLPGEFLAKNPASSGQTTAPTFVTDLRRHFNGLRPVQEKRHGVRTPFVFKDLAKCKQVFVRRDTLKGALEPPYTGPHPVVSRSSKTAVVQMHGTNTTVSLDRLKPAYTMAEEDDSNNTESSSTADDPTSTTDPISSPETAGPAATTRSGRRVRFPERLQSGFS</sequence>
<evidence type="ECO:0000256" key="3">
    <source>
        <dbReference type="ARBA" id="ARBA00022722"/>
    </source>
</evidence>
<protein>
    <recommendedName>
        <fullName evidence="1">RNA-directed DNA polymerase</fullName>
        <ecNumber evidence="1">2.7.7.49</ecNumber>
    </recommendedName>
</protein>
<dbReference type="Pfam" id="PF00078">
    <property type="entry name" value="RVT_1"/>
    <property type="match status" value="1"/>
</dbReference>
<evidence type="ECO:0000259" key="9">
    <source>
        <dbReference type="PROSITE" id="PS50994"/>
    </source>
</evidence>
<keyword evidence="5" id="KW-0695">RNA-directed DNA polymerase</keyword>
<dbReference type="PANTHER" id="PTHR37984:SF5">
    <property type="entry name" value="PROTEIN NYNRIN-LIKE"/>
    <property type="match status" value="1"/>
</dbReference>
<dbReference type="CDD" id="cd01647">
    <property type="entry name" value="RT_LTR"/>
    <property type="match status" value="1"/>
</dbReference>
<feature type="region of interest" description="Disordered" evidence="7">
    <location>
        <begin position="713"/>
        <end position="766"/>
    </location>
</feature>
<dbReference type="InterPro" id="IPR041588">
    <property type="entry name" value="Integrase_H2C2"/>
</dbReference>
<dbReference type="PROSITE" id="PS50994">
    <property type="entry name" value="INTEGRASE"/>
    <property type="match status" value="1"/>
</dbReference>
<dbReference type="Gene3D" id="3.30.420.10">
    <property type="entry name" value="Ribonuclease H-like superfamily/Ribonuclease H"/>
    <property type="match status" value="1"/>
</dbReference>
<gene>
    <name evidence="10" type="ORF">g.35456</name>
</gene>
<dbReference type="Gene3D" id="3.30.70.270">
    <property type="match status" value="2"/>
</dbReference>
<evidence type="ECO:0000259" key="8">
    <source>
        <dbReference type="PROSITE" id="PS50878"/>
    </source>
</evidence>
<organism evidence="10">
    <name type="scientific">Clastoptera arizonana</name>
    <name type="common">Arizona spittle bug</name>
    <dbReference type="NCBI Taxonomy" id="38151"/>
    <lineage>
        <taxon>Eukaryota</taxon>
        <taxon>Metazoa</taxon>
        <taxon>Ecdysozoa</taxon>
        <taxon>Arthropoda</taxon>
        <taxon>Hexapoda</taxon>
        <taxon>Insecta</taxon>
        <taxon>Pterygota</taxon>
        <taxon>Neoptera</taxon>
        <taxon>Paraneoptera</taxon>
        <taxon>Hemiptera</taxon>
        <taxon>Auchenorrhyncha</taxon>
        <taxon>Cercopoidea</taxon>
        <taxon>Clastopteridae</taxon>
        <taxon>Clastoptera</taxon>
    </lineage>
</organism>
<dbReference type="FunFam" id="3.30.70.270:FF:000003">
    <property type="entry name" value="Transposon Ty3-G Gag-Pol polyprotein"/>
    <property type="match status" value="1"/>
</dbReference>
<dbReference type="FunFam" id="3.30.420.10:FF:000032">
    <property type="entry name" value="Retrovirus-related Pol polyprotein from transposon 297-like Protein"/>
    <property type="match status" value="1"/>
</dbReference>
<dbReference type="PANTHER" id="PTHR37984">
    <property type="entry name" value="PROTEIN CBG26694"/>
    <property type="match status" value="1"/>
</dbReference>
<dbReference type="FunFam" id="3.30.70.270:FF:000026">
    <property type="entry name" value="Transposon Ty3-G Gag-Pol polyprotein"/>
    <property type="match status" value="1"/>
</dbReference>
<evidence type="ECO:0000256" key="6">
    <source>
        <dbReference type="ARBA" id="ARBA00023268"/>
    </source>
</evidence>
<keyword evidence="2" id="KW-0808">Transferase</keyword>
<dbReference type="SUPFAM" id="SSF53098">
    <property type="entry name" value="Ribonuclease H-like"/>
    <property type="match status" value="1"/>
</dbReference>
<keyword evidence="3" id="KW-0540">Nuclease</keyword>
<keyword evidence="4" id="KW-0378">Hydrolase</keyword>
<evidence type="ECO:0000256" key="7">
    <source>
        <dbReference type="SAM" id="MobiDB-lite"/>
    </source>
</evidence>
<dbReference type="Pfam" id="PF17921">
    <property type="entry name" value="Integrase_H2C2"/>
    <property type="match status" value="1"/>
</dbReference>
<keyword evidence="6" id="KW-0511">Multifunctional enzyme</keyword>
<dbReference type="GO" id="GO:0003964">
    <property type="term" value="F:RNA-directed DNA polymerase activity"/>
    <property type="evidence" value="ECO:0007669"/>
    <property type="project" value="UniProtKB-KW"/>
</dbReference>
<dbReference type="PROSITE" id="PS50878">
    <property type="entry name" value="RT_POL"/>
    <property type="match status" value="1"/>
</dbReference>
<dbReference type="InterPro" id="IPR000477">
    <property type="entry name" value="RT_dom"/>
</dbReference>
<feature type="non-terminal residue" evidence="10">
    <location>
        <position position="1"/>
    </location>
</feature>
<name>A0A1B6BX63_9HEMI</name>
<dbReference type="AlphaFoldDB" id="A0A1B6BX63"/>
<evidence type="ECO:0000256" key="5">
    <source>
        <dbReference type="ARBA" id="ARBA00022918"/>
    </source>
</evidence>
<dbReference type="EMBL" id="GEDC01031421">
    <property type="protein sequence ID" value="JAS05877.1"/>
    <property type="molecule type" value="Transcribed_RNA"/>
</dbReference>
<evidence type="ECO:0000313" key="10">
    <source>
        <dbReference type="EMBL" id="JAS05877.1"/>
    </source>
</evidence>
<dbReference type="EC" id="2.7.7.49" evidence="1"/>
<dbReference type="InterPro" id="IPR012337">
    <property type="entry name" value="RNaseH-like_sf"/>
</dbReference>
<dbReference type="InterPro" id="IPR001584">
    <property type="entry name" value="Integrase_cat-core"/>
</dbReference>
<dbReference type="InterPro" id="IPR043128">
    <property type="entry name" value="Rev_trsase/Diguanyl_cyclase"/>
</dbReference>